<dbReference type="AlphaFoldDB" id="A0A173LUG4"/>
<reference evidence="2 3" key="1">
    <citation type="journal article" date="2016" name="Genome Announc.">
        <title>Complete Genome Sequence of Aurantimicrobium minutum Type Strain KNCT, a Planktonic Ultramicrobacterium Isolated from River Water.</title>
        <authorList>
            <person name="Nakai R."/>
            <person name="Fujisawa T."/>
            <person name="Nakamura Y."/>
            <person name="Nishide H."/>
            <person name="Uchiyama I."/>
            <person name="Baba T."/>
            <person name="Toyoda A."/>
            <person name="Fujiyama A."/>
            <person name="Naganuma T."/>
            <person name="Niki H."/>
        </authorList>
    </citation>
    <scope>NUCLEOTIDE SEQUENCE [LARGE SCALE GENOMIC DNA]</scope>
    <source>
        <strain evidence="2 3">KNC</strain>
    </source>
</reference>
<sequence length="51" mass="5774">MTEAQSERPAASYPTTARPDSSSEEYQKMDKLAKMMEHQVDVLRGTAEEQN</sequence>
<gene>
    <name evidence="2" type="ORF">AUMI_10130</name>
</gene>
<accession>A0A173LUG4</accession>
<name>A0A173LUG4_9MICO</name>
<feature type="region of interest" description="Disordered" evidence="1">
    <location>
        <begin position="1"/>
        <end position="29"/>
    </location>
</feature>
<organism evidence="2 3">
    <name type="scientific">Aurantimicrobium minutum</name>
    <dbReference type="NCBI Taxonomy" id="708131"/>
    <lineage>
        <taxon>Bacteria</taxon>
        <taxon>Bacillati</taxon>
        <taxon>Actinomycetota</taxon>
        <taxon>Actinomycetes</taxon>
        <taxon>Micrococcales</taxon>
        <taxon>Microbacteriaceae</taxon>
        <taxon>Aurantimicrobium</taxon>
    </lineage>
</organism>
<evidence type="ECO:0000256" key="1">
    <source>
        <dbReference type="SAM" id="MobiDB-lite"/>
    </source>
</evidence>
<dbReference type="KEGG" id="amin:AUMI_10130"/>
<protein>
    <submittedName>
        <fullName evidence="2">Uncharacterized protein</fullName>
    </submittedName>
</protein>
<dbReference type="GeneID" id="80452777"/>
<dbReference type="RefSeq" id="WP_172418204.1">
    <property type="nucleotide sequence ID" value="NZ_AP017457.1"/>
</dbReference>
<evidence type="ECO:0000313" key="2">
    <source>
        <dbReference type="EMBL" id="BAU98556.1"/>
    </source>
</evidence>
<evidence type="ECO:0000313" key="3">
    <source>
        <dbReference type="Proteomes" id="UP000243847"/>
    </source>
</evidence>
<dbReference type="Proteomes" id="UP000243847">
    <property type="component" value="Chromosome sequence1"/>
</dbReference>
<proteinExistence type="predicted"/>
<dbReference type="EMBL" id="AP017457">
    <property type="protein sequence ID" value="BAU98556.1"/>
    <property type="molecule type" value="Genomic_DNA"/>
</dbReference>